<evidence type="ECO:0000313" key="1">
    <source>
        <dbReference type="EMBL" id="SVD25654.1"/>
    </source>
</evidence>
<dbReference type="EMBL" id="UINC01139231">
    <property type="protein sequence ID" value="SVD25654.1"/>
    <property type="molecule type" value="Genomic_DNA"/>
</dbReference>
<organism evidence="1">
    <name type="scientific">marine metagenome</name>
    <dbReference type="NCBI Taxonomy" id="408172"/>
    <lineage>
        <taxon>unclassified sequences</taxon>
        <taxon>metagenomes</taxon>
        <taxon>ecological metagenomes</taxon>
    </lineage>
</organism>
<dbReference type="AlphaFoldDB" id="A0A382TUB6"/>
<feature type="non-terminal residue" evidence="1">
    <location>
        <position position="1"/>
    </location>
</feature>
<name>A0A382TUB6_9ZZZZ</name>
<sequence>VLFLNRTKGEFIAAASSDPQPNYLANIYKRFSQIPMIPIKSIGRSRFVASRFCKIAKFWYAIYIQHYNGLNIKLRDHNSILLDFS</sequence>
<reference evidence="1" key="1">
    <citation type="submission" date="2018-05" db="EMBL/GenBank/DDBJ databases">
        <authorList>
            <person name="Lanie J.A."/>
            <person name="Ng W.-L."/>
            <person name="Kazmierczak K.M."/>
            <person name="Andrzejewski T.M."/>
            <person name="Davidsen T.M."/>
            <person name="Wayne K.J."/>
            <person name="Tettelin H."/>
            <person name="Glass J.I."/>
            <person name="Rusch D."/>
            <person name="Podicherti R."/>
            <person name="Tsui H.-C.T."/>
            <person name="Winkler M.E."/>
        </authorList>
    </citation>
    <scope>NUCLEOTIDE SEQUENCE</scope>
</reference>
<proteinExistence type="predicted"/>
<protein>
    <submittedName>
        <fullName evidence="1">Uncharacterized protein</fullName>
    </submittedName>
</protein>
<gene>
    <name evidence="1" type="ORF">METZ01_LOCUS378508</name>
</gene>
<accession>A0A382TUB6</accession>